<dbReference type="InterPro" id="IPR021858">
    <property type="entry name" value="Fun_TF"/>
</dbReference>
<dbReference type="GO" id="GO:0008270">
    <property type="term" value="F:zinc ion binding"/>
    <property type="evidence" value="ECO:0007669"/>
    <property type="project" value="InterPro"/>
</dbReference>
<dbReference type="AlphaFoldDB" id="A0A8H3H3Q2"/>
<sequence length="875" mass="97100">QYFDRTCANPDLTSSIFGSAIVYGMVGSAPLGGSSYADVHVPDDNIHMWSRNQSQSATYEPSLARRDSNATKPSDNVSAAEHGDVDFNINIQALFTSIPASVDATHILRDGYLTNIIGEYQAWRVRYWFATPPPSVRDAFMGLKGSKAIIRAVYLGATLFQAVNKNSGGTGALKCIGWIDELERRFDRDFYNSSTLSDAGDYLLAELEASCFLNPDLREGGEGAVENIARLAIQESWRQVVLIYIYMGMCGASSHDARVQASIRQIIQLGEVVANLPIGAHMFVHCVVAGLGARYEKHRLIVRTKLLSFEGMRAIGDHHYKRPMYTQRFPTILNDSHHTDRIELLEVLQGSFLSRTPDANKCLARNSNLGHFLRVVLHADRGFGRRKKCDLTRPCCERCLRGGFKCLGYTNHELRGGAHQEEPATPIPSQSRPVPSTVLASRSRSNPVGFNPEQSLTVSQNCQHPNHTCAGGCLAPSTFKSLHPVLTHWVNDGERSFEAALDAQACKSPSNGMIHIMCASIPPSVDATKIIEERRVINTIYEYQMQRVTYWFTVPPVSVRDSMINRLQNSKTTIWAIYLGTNLFRELGEDPRGAGVVRCINWIDKLEQRFSSYFHNSSTLNDAADCLLAELELAFLRFATINIVSGYAMIQKALPKFLFLVAADPSLYVEHPSGNLVVSLPRVLGASQYELKRFIIYDIATALVLGTPPLVEYGYDCECNPASHGLEWIHGVPVALVETISQVNSWRAGSRVAPLDDWRNLERRVLAWEPQPVVVEGDEIGTESVARLAVQEGWRHVALIYIYMGMSGASSHDSRVQTSIRQIVQLGETVANLPIGVHMFVHCVMVGLGARAHTYGFFKDENFVQSLIIYGMVLG</sequence>
<organism evidence="4 5">
    <name type="scientific">Rhizoctonia solani</name>
    <dbReference type="NCBI Taxonomy" id="456999"/>
    <lineage>
        <taxon>Eukaryota</taxon>
        <taxon>Fungi</taxon>
        <taxon>Dikarya</taxon>
        <taxon>Basidiomycota</taxon>
        <taxon>Agaricomycotina</taxon>
        <taxon>Agaricomycetes</taxon>
        <taxon>Cantharellales</taxon>
        <taxon>Ceratobasidiaceae</taxon>
        <taxon>Rhizoctonia</taxon>
    </lineage>
</organism>
<dbReference type="CDD" id="cd00067">
    <property type="entry name" value="GAL4"/>
    <property type="match status" value="1"/>
</dbReference>
<evidence type="ECO:0000256" key="2">
    <source>
        <dbReference type="ARBA" id="ARBA00023242"/>
    </source>
</evidence>
<comment type="caution">
    <text evidence="4">The sequence shown here is derived from an EMBL/GenBank/DDBJ whole genome shotgun (WGS) entry which is preliminary data.</text>
</comment>
<dbReference type="GO" id="GO:0005634">
    <property type="term" value="C:nucleus"/>
    <property type="evidence" value="ECO:0007669"/>
    <property type="project" value="UniProtKB-SubCell"/>
</dbReference>
<dbReference type="GO" id="GO:0000981">
    <property type="term" value="F:DNA-binding transcription factor activity, RNA polymerase II-specific"/>
    <property type="evidence" value="ECO:0007669"/>
    <property type="project" value="InterPro"/>
</dbReference>
<dbReference type="EMBL" id="CAJMWV010003366">
    <property type="protein sequence ID" value="CAE6480678.1"/>
    <property type="molecule type" value="Genomic_DNA"/>
</dbReference>
<evidence type="ECO:0000313" key="5">
    <source>
        <dbReference type="Proteomes" id="UP000663831"/>
    </source>
</evidence>
<accession>A0A8H3H3Q2</accession>
<evidence type="ECO:0000256" key="1">
    <source>
        <dbReference type="ARBA" id="ARBA00004123"/>
    </source>
</evidence>
<dbReference type="Proteomes" id="UP000663831">
    <property type="component" value="Unassembled WGS sequence"/>
</dbReference>
<dbReference type="Pfam" id="PF11951">
    <property type="entry name" value="Fungal_trans_2"/>
    <property type="match status" value="1"/>
</dbReference>
<dbReference type="GO" id="GO:0000976">
    <property type="term" value="F:transcription cis-regulatory region binding"/>
    <property type="evidence" value="ECO:0007669"/>
    <property type="project" value="TreeGrafter"/>
</dbReference>
<dbReference type="GO" id="GO:0045944">
    <property type="term" value="P:positive regulation of transcription by RNA polymerase II"/>
    <property type="evidence" value="ECO:0007669"/>
    <property type="project" value="TreeGrafter"/>
</dbReference>
<keyword evidence="2" id="KW-0539">Nucleus</keyword>
<dbReference type="InterPro" id="IPR001138">
    <property type="entry name" value="Zn2Cys6_DnaBD"/>
</dbReference>
<name>A0A8H3H3Q2_9AGAM</name>
<evidence type="ECO:0000313" key="4">
    <source>
        <dbReference type="EMBL" id="CAE6480678.1"/>
    </source>
</evidence>
<dbReference type="PANTHER" id="PTHR37534">
    <property type="entry name" value="TRANSCRIPTIONAL ACTIVATOR PROTEIN UGA3"/>
    <property type="match status" value="1"/>
</dbReference>
<comment type="subcellular location">
    <subcellularLocation>
        <location evidence="1">Nucleus</location>
    </subcellularLocation>
</comment>
<dbReference type="PANTHER" id="PTHR37534:SF7">
    <property type="entry name" value="TRANSCRIPTIONAL ACTIVATOR PROTEIN UGA3"/>
    <property type="match status" value="1"/>
</dbReference>
<proteinExistence type="predicted"/>
<feature type="compositionally biased region" description="Polar residues" evidence="3">
    <location>
        <begin position="427"/>
        <end position="445"/>
    </location>
</feature>
<feature type="region of interest" description="Disordered" evidence="3">
    <location>
        <begin position="417"/>
        <end position="445"/>
    </location>
</feature>
<protein>
    <submittedName>
        <fullName evidence="4">Uncharacterized protein</fullName>
    </submittedName>
</protein>
<feature type="non-terminal residue" evidence="4">
    <location>
        <position position="1"/>
    </location>
</feature>
<evidence type="ECO:0000256" key="3">
    <source>
        <dbReference type="SAM" id="MobiDB-lite"/>
    </source>
</evidence>
<reference evidence="4" key="1">
    <citation type="submission" date="2021-01" db="EMBL/GenBank/DDBJ databases">
        <authorList>
            <person name="Kaushik A."/>
        </authorList>
    </citation>
    <scope>NUCLEOTIDE SEQUENCE</scope>
    <source>
        <strain evidence="4">AG3-1AP</strain>
    </source>
</reference>
<gene>
    <name evidence="4" type="ORF">RDB_LOCUS98888</name>
</gene>
<feature type="region of interest" description="Disordered" evidence="3">
    <location>
        <begin position="58"/>
        <end position="78"/>
    </location>
</feature>